<organism evidence="2 3">
    <name type="scientific">Zhongshania aquimaris</name>
    <dbReference type="NCBI Taxonomy" id="2857107"/>
    <lineage>
        <taxon>Bacteria</taxon>
        <taxon>Pseudomonadati</taxon>
        <taxon>Pseudomonadota</taxon>
        <taxon>Gammaproteobacteria</taxon>
        <taxon>Cellvibrionales</taxon>
        <taxon>Spongiibacteraceae</taxon>
        <taxon>Zhongshania</taxon>
    </lineage>
</organism>
<accession>A0ABS6VSK0</accession>
<evidence type="ECO:0000313" key="2">
    <source>
        <dbReference type="EMBL" id="MBW2941298.1"/>
    </source>
</evidence>
<protein>
    <submittedName>
        <fullName evidence="2">GFA family protein</fullName>
    </submittedName>
</protein>
<dbReference type="InterPro" id="IPR006913">
    <property type="entry name" value="CENP-V/GFA"/>
</dbReference>
<dbReference type="PROSITE" id="PS51891">
    <property type="entry name" value="CENP_V_GFA"/>
    <property type="match status" value="1"/>
</dbReference>
<evidence type="ECO:0000259" key="1">
    <source>
        <dbReference type="PROSITE" id="PS51891"/>
    </source>
</evidence>
<dbReference type="Proteomes" id="UP001166291">
    <property type="component" value="Unassembled WGS sequence"/>
</dbReference>
<dbReference type="PANTHER" id="PTHR33337">
    <property type="entry name" value="GFA DOMAIN-CONTAINING PROTEIN"/>
    <property type="match status" value="1"/>
</dbReference>
<dbReference type="PANTHER" id="PTHR33337:SF40">
    <property type="entry name" value="CENP-V_GFA DOMAIN-CONTAINING PROTEIN-RELATED"/>
    <property type="match status" value="1"/>
</dbReference>
<comment type="caution">
    <text evidence="2">The sequence shown here is derived from an EMBL/GenBank/DDBJ whole genome shotgun (WGS) entry which is preliminary data.</text>
</comment>
<keyword evidence="3" id="KW-1185">Reference proteome</keyword>
<dbReference type="EMBL" id="JAHWDQ010000002">
    <property type="protein sequence ID" value="MBW2941298.1"/>
    <property type="molecule type" value="Genomic_DNA"/>
</dbReference>
<dbReference type="Pfam" id="PF04828">
    <property type="entry name" value="GFA"/>
    <property type="match status" value="1"/>
</dbReference>
<proteinExistence type="predicted"/>
<sequence>MSDHTIHQGQCACGDVRYTCSSEPVSVMACHCRDCQYASGSAFATVAFFPAASCEMTGESKAYTVKGDAGLTINRHFCGNCGTPLYSVATEMPDLLFIKVGSLDKPSSVDLQGHMWCDSMVSWLKLNDGLAQLPGNPPL</sequence>
<dbReference type="RefSeq" id="WP_219043537.1">
    <property type="nucleotide sequence ID" value="NZ_JAHWDQ010000002.1"/>
</dbReference>
<feature type="domain" description="CENP-V/GFA" evidence="1">
    <location>
        <begin position="7"/>
        <end position="117"/>
    </location>
</feature>
<reference evidence="2" key="1">
    <citation type="submission" date="2021-07" db="EMBL/GenBank/DDBJ databases">
        <title>Zhongshania sp. CAU 1632 isolated from seawater.</title>
        <authorList>
            <person name="Kim W."/>
        </authorList>
    </citation>
    <scope>NUCLEOTIDE SEQUENCE</scope>
    <source>
        <strain evidence="2">CAU 1632</strain>
    </source>
</reference>
<name>A0ABS6VSK0_9GAMM</name>
<evidence type="ECO:0000313" key="3">
    <source>
        <dbReference type="Proteomes" id="UP001166291"/>
    </source>
</evidence>
<gene>
    <name evidence="2" type="ORF">KXJ70_10935</name>
</gene>